<evidence type="ECO:0000256" key="4">
    <source>
        <dbReference type="ARBA" id="ARBA00022679"/>
    </source>
</evidence>
<evidence type="ECO:0000256" key="5">
    <source>
        <dbReference type="ARBA" id="ARBA00022727"/>
    </source>
</evidence>
<dbReference type="GO" id="GO:0006227">
    <property type="term" value="P:dUDP biosynthetic process"/>
    <property type="evidence" value="ECO:0007669"/>
    <property type="project" value="TreeGrafter"/>
</dbReference>
<organism evidence="13 14">
    <name type="scientific">Granulicatella balaenopterae</name>
    <dbReference type="NCBI Taxonomy" id="137733"/>
    <lineage>
        <taxon>Bacteria</taxon>
        <taxon>Bacillati</taxon>
        <taxon>Bacillota</taxon>
        <taxon>Bacilli</taxon>
        <taxon>Lactobacillales</taxon>
        <taxon>Carnobacteriaceae</taxon>
        <taxon>Granulicatella</taxon>
    </lineage>
</organism>
<evidence type="ECO:0000256" key="1">
    <source>
        <dbReference type="ARBA" id="ARBA00009776"/>
    </source>
</evidence>
<accession>A0A1H9JFH5</accession>
<evidence type="ECO:0000313" key="13">
    <source>
        <dbReference type="EMBL" id="SEQ85315.1"/>
    </source>
</evidence>
<dbReference type="FunFam" id="3.40.50.300:FF:000225">
    <property type="entry name" value="Thymidylate kinase"/>
    <property type="match status" value="1"/>
</dbReference>
<dbReference type="Proteomes" id="UP000198556">
    <property type="component" value="Unassembled WGS sequence"/>
</dbReference>
<dbReference type="GO" id="GO:0006235">
    <property type="term" value="P:dTTP biosynthetic process"/>
    <property type="evidence" value="ECO:0007669"/>
    <property type="project" value="UniProtKB-UniRule"/>
</dbReference>
<name>A0A1H9JFH5_9LACT</name>
<evidence type="ECO:0000256" key="9">
    <source>
        <dbReference type="ARBA" id="ARBA00048743"/>
    </source>
</evidence>
<sequence length="215" mass="24144">MVGLFITMEGPDGAGKTSVIKELLPRLQAKTTKNIISTREPGGSNIAESIRGIILDVNHQEMDVRTEAILYAAARRQHLTDIVLPTLANEDMIFCDRFVDSSVAYQGVARGIGVEEIRQLNQFATAGLRPDITLYLDVPSEVGLERIYKARGERQFDRLDQEGLAFHQKVRQGYLALVAEEKERFIVVDATAPIEEVVEKCYNSIVEKFPQFFDK</sequence>
<comment type="similarity">
    <text evidence="1 11">Belongs to the thymidylate kinase family.</text>
</comment>
<dbReference type="PANTHER" id="PTHR10344:SF4">
    <property type="entry name" value="UMP-CMP KINASE 2, MITOCHONDRIAL"/>
    <property type="match status" value="1"/>
</dbReference>
<reference evidence="13 14" key="1">
    <citation type="submission" date="2016-10" db="EMBL/GenBank/DDBJ databases">
        <authorList>
            <person name="de Groot N.N."/>
        </authorList>
    </citation>
    <scope>NUCLEOTIDE SEQUENCE [LARGE SCALE GENOMIC DNA]</scope>
    <source>
        <strain evidence="13 14">DSM 15827</strain>
    </source>
</reference>
<dbReference type="HAMAP" id="MF_00165">
    <property type="entry name" value="Thymidylate_kinase"/>
    <property type="match status" value="1"/>
</dbReference>
<dbReference type="InterPro" id="IPR018094">
    <property type="entry name" value="Thymidylate_kinase"/>
</dbReference>
<dbReference type="SUPFAM" id="SSF52540">
    <property type="entry name" value="P-loop containing nucleoside triphosphate hydrolases"/>
    <property type="match status" value="1"/>
</dbReference>
<keyword evidence="4 11" id="KW-0808">Transferase</keyword>
<evidence type="ECO:0000256" key="3">
    <source>
        <dbReference type="ARBA" id="ARBA00017144"/>
    </source>
</evidence>
<feature type="binding site" evidence="11">
    <location>
        <begin position="10"/>
        <end position="17"/>
    </location>
    <ligand>
        <name>ATP</name>
        <dbReference type="ChEBI" id="CHEBI:30616"/>
    </ligand>
</feature>
<evidence type="ECO:0000259" key="12">
    <source>
        <dbReference type="Pfam" id="PF02223"/>
    </source>
</evidence>
<comment type="function">
    <text evidence="10 11">Phosphorylation of dTMP to form dTDP in both de novo and salvage pathways of dTTP synthesis.</text>
</comment>
<dbReference type="Pfam" id="PF02223">
    <property type="entry name" value="Thymidylate_kin"/>
    <property type="match status" value="1"/>
</dbReference>
<evidence type="ECO:0000256" key="7">
    <source>
        <dbReference type="ARBA" id="ARBA00022777"/>
    </source>
</evidence>
<evidence type="ECO:0000313" key="14">
    <source>
        <dbReference type="Proteomes" id="UP000198556"/>
    </source>
</evidence>
<dbReference type="NCBIfam" id="TIGR00041">
    <property type="entry name" value="DTMP_kinase"/>
    <property type="match status" value="1"/>
</dbReference>
<feature type="domain" description="Thymidylate kinase-like" evidence="12">
    <location>
        <begin position="9"/>
        <end position="200"/>
    </location>
</feature>
<dbReference type="Gene3D" id="3.40.50.300">
    <property type="entry name" value="P-loop containing nucleotide triphosphate hydrolases"/>
    <property type="match status" value="1"/>
</dbReference>
<keyword evidence="6 11" id="KW-0547">Nucleotide-binding</keyword>
<dbReference type="GO" id="GO:0005829">
    <property type="term" value="C:cytosol"/>
    <property type="evidence" value="ECO:0007669"/>
    <property type="project" value="TreeGrafter"/>
</dbReference>
<evidence type="ECO:0000256" key="8">
    <source>
        <dbReference type="ARBA" id="ARBA00022840"/>
    </source>
</evidence>
<dbReference type="GO" id="GO:0006233">
    <property type="term" value="P:dTDP biosynthetic process"/>
    <property type="evidence" value="ECO:0007669"/>
    <property type="project" value="InterPro"/>
</dbReference>
<keyword evidence="14" id="KW-1185">Reference proteome</keyword>
<dbReference type="InterPro" id="IPR027417">
    <property type="entry name" value="P-loop_NTPase"/>
</dbReference>
<keyword evidence="8 11" id="KW-0067">ATP-binding</keyword>
<dbReference type="PANTHER" id="PTHR10344">
    <property type="entry name" value="THYMIDYLATE KINASE"/>
    <property type="match status" value="1"/>
</dbReference>
<evidence type="ECO:0000256" key="11">
    <source>
        <dbReference type="HAMAP-Rule" id="MF_00165"/>
    </source>
</evidence>
<dbReference type="EMBL" id="FOGF01000008">
    <property type="protein sequence ID" value="SEQ85315.1"/>
    <property type="molecule type" value="Genomic_DNA"/>
</dbReference>
<dbReference type="EC" id="2.7.4.9" evidence="2 11"/>
<dbReference type="RefSeq" id="WP_089746256.1">
    <property type="nucleotide sequence ID" value="NZ_FOGF01000008.1"/>
</dbReference>
<gene>
    <name evidence="11" type="primary">tmk</name>
    <name evidence="13" type="ORF">SAMN05421767_10871</name>
</gene>
<dbReference type="CDD" id="cd01672">
    <property type="entry name" value="TMPK"/>
    <property type="match status" value="1"/>
</dbReference>
<dbReference type="GO" id="GO:0004798">
    <property type="term" value="F:dTMP kinase activity"/>
    <property type="evidence" value="ECO:0007669"/>
    <property type="project" value="UniProtKB-UniRule"/>
</dbReference>
<keyword evidence="7 11" id="KW-0418">Kinase</keyword>
<dbReference type="InterPro" id="IPR039430">
    <property type="entry name" value="Thymidylate_kin-like_dom"/>
</dbReference>
<evidence type="ECO:0000256" key="6">
    <source>
        <dbReference type="ARBA" id="ARBA00022741"/>
    </source>
</evidence>
<protein>
    <recommendedName>
        <fullName evidence="3 11">Thymidylate kinase</fullName>
        <ecNumber evidence="2 11">2.7.4.9</ecNumber>
    </recommendedName>
    <alternativeName>
        <fullName evidence="11">dTMP kinase</fullName>
    </alternativeName>
</protein>
<evidence type="ECO:0000256" key="2">
    <source>
        <dbReference type="ARBA" id="ARBA00012980"/>
    </source>
</evidence>
<proteinExistence type="inferred from homology"/>
<dbReference type="GO" id="GO:0005524">
    <property type="term" value="F:ATP binding"/>
    <property type="evidence" value="ECO:0007669"/>
    <property type="project" value="UniProtKB-UniRule"/>
</dbReference>
<evidence type="ECO:0000256" key="10">
    <source>
        <dbReference type="ARBA" id="ARBA00057735"/>
    </source>
</evidence>
<dbReference type="OrthoDB" id="9774907at2"/>
<keyword evidence="5 11" id="KW-0545">Nucleotide biosynthesis</keyword>
<comment type="catalytic activity">
    <reaction evidence="9 11">
        <text>dTMP + ATP = dTDP + ADP</text>
        <dbReference type="Rhea" id="RHEA:13517"/>
        <dbReference type="ChEBI" id="CHEBI:30616"/>
        <dbReference type="ChEBI" id="CHEBI:58369"/>
        <dbReference type="ChEBI" id="CHEBI:63528"/>
        <dbReference type="ChEBI" id="CHEBI:456216"/>
        <dbReference type="EC" id="2.7.4.9"/>
    </reaction>
</comment>
<dbReference type="AlphaFoldDB" id="A0A1H9JFH5"/>
<dbReference type="STRING" id="137733.SAMN05421767_10871"/>